<dbReference type="GO" id="GO:0004766">
    <property type="term" value="F:spermidine synthase activity"/>
    <property type="evidence" value="ECO:0007669"/>
    <property type="project" value="UniProtKB-EC"/>
</dbReference>
<dbReference type="NCBIfam" id="NF037959">
    <property type="entry name" value="MFS_SpdSyn"/>
    <property type="match status" value="1"/>
</dbReference>
<comment type="subcellular location">
    <subcellularLocation>
        <location evidence="4">Cell membrane</location>
        <topology evidence="4">Multi-pass membrane protein</topology>
    </subcellularLocation>
</comment>
<dbReference type="Pfam" id="PF01564">
    <property type="entry name" value="Spermine_synth"/>
    <property type="match status" value="1"/>
</dbReference>
<organism evidence="7 8">
    <name type="scientific">Amycolatopsis magusensis</name>
    <dbReference type="NCBI Taxonomy" id="882444"/>
    <lineage>
        <taxon>Bacteria</taxon>
        <taxon>Bacillati</taxon>
        <taxon>Actinomycetota</taxon>
        <taxon>Actinomycetes</taxon>
        <taxon>Pseudonocardiales</taxon>
        <taxon>Pseudonocardiaceae</taxon>
        <taxon>Amycolatopsis</taxon>
    </lineage>
</organism>
<feature type="transmembrane region" description="Helical" evidence="4">
    <location>
        <begin position="154"/>
        <end position="180"/>
    </location>
</feature>
<feature type="active site" description="Proton acceptor" evidence="4 5">
    <location>
        <position position="389"/>
    </location>
</feature>
<keyword evidence="3 4" id="KW-0620">Polyamine biosynthesis</keyword>
<dbReference type="HAMAP" id="MF_00198">
    <property type="entry name" value="Spermidine_synth"/>
    <property type="match status" value="1"/>
</dbReference>
<dbReference type="InterPro" id="IPR029063">
    <property type="entry name" value="SAM-dependent_MTases_sf"/>
</dbReference>
<feature type="binding site" evidence="4">
    <location>
        <position position="260"/>
    </location>
    <ligand>
        <name>S-methyl-5'-thioadenosine</name>
        <dbReference type="ChEBI" id="CHEBI:17509"/>
    </ligand>
</feature>
<keyword evidence="4" id="KW-1003">Cell membrane</keyword>
<feature type="domain" description="PABS" evidence="6">
    <location>
        <begin position="230"/>
        <end position="468"/>
    </location>
</feature>
<keyword evidence="4" id="KW-1133">Transmembrane helix</keyword>
<keyword evidence="4" id="KW-0745">Spermidine biosynthesis</keyword>
<dbReference type="RefSeq" id="WP_209665762.1">
    <property type="nucleotide sequence ID" value="NZ_JAGGMS010000001.1"/>
</dbReference>
<reference evidence="7 8" key="1">
    <citation type="submission" date="2021-03" db="EMBL/GenBank/DDBJ databases">
        <title>Sequencing the genomes of 1000 actinobacteria strains.</title>
        <authorList>
            <person name="Klenk H.-P."/>
        </authorList>
    </citation>
    <scope>NUCLEOTIDE SEQUENCE [LARGE SCALE GENOMIC DNA]</scope>
    <source>
        <strain evidence="7 8">DSM 45510</strain>
    </source>
</reference>
<feature type="binding site" evidence="4">
    <location>
        <position position="295"/>
    </location>
    <ligand>
        <name>spermidine</name>
        <dbReference type="ChEBI" id="CHEBI:57834"/>
    </ligand>
</feature>
<dbReference type="Proteomes" id="UP000741013">
    <property type="component" value="Unassembled WGS sequence"/>
</dbReference>
<evidence type="ECO:0000313" key="8">
    <source>
        <dbReference type="Proteomes" id="UP000741013"/>
    </source>
</evidence>
<dbReference type="SUPFAM" id="SSF103473">
    <property type="entry name" value="MFS general substrate transporter"/>
    <property type="match status" value="1"/>
</dbReference>
<name>A0ABS4PUD8_9PSEU</name>
<feature type="transmembrane region" description="Helical" evidence="4">
    <location>
        <begin position="26"/>
        <end position="52"/>
    </location>
</feature>
<dbReference type="InterPro" id="IPR001045">
    <property type="entry name" value="Spermi_synthase"/>
</dbReference>
<comment type="function">
    <text evidence="4">Catalyzes the irreversible transfer of a propylamine group from the amino donor S-adenosylmethioninamine (decarboxy-AdoMet) to putrescine (1,4-diaminobutane) to yield spermidine.</text>
</comment>
<accession>A0ABS4PUD8</accession>
<evidence type="ECO:0000256" key="4">
    <source>
        <dbReference type="HAMAP-Rule" id="MF_00198"/>
    </source>
</evidence>
<comment type="similarity">
    <text evidence="1 4">Belongs to the spermidine/spermine synthase family.</text>
</comment>
<dbReference type="InterPro" id="IPR036259">
    <property type="entry name" value="MFS_trans_sf"/>
</dbReference>
<gene>
    <name evidence="4" type="primary">speE</name>
    <name evidence="7" type="ORF">JOM49_003979</name>
</gene>
<dbReference type="NCBIfam" id="NF002956">
    <property type="entry name" value="PRK03612.1"/>
    <property type="match status" value="1"/>
</dbReference>
<keyword evidence="4" id="KW-0812">Transmembrane</keyword>
<comment type="catalytic activity">
    <reaction evidence="4">
        <text>S-adenosyl 3-(methylsulfanyl)propylamine + putrescine = S-methyl-5'-thioadenosine + spermidine + H(+)</text>
        <dbReference type="Rhea" id="RHEA:12721"/>
        <dbReference type="ChEBI" id="CHEBI:15378"/>
        <dbReference type="ChEBI" id="CHEBI:17509"/>
        <dbReference type="ChEBI" id="CHEBI:57443"/>
        <dbReference type="ChEBI" id="CHEBI:57834"/>
        <dbReference type="ChEBI" id="CHEBI:326268"/>
        <dbReference type="EC" id="2.5.1.16"/>
    </reaction>
</comment>
<dbReference type="SUPFAM" id="SSF53335">
    <property type="entry name" value="S-adenosyl-L-methionine-dependent methyltransferases"/>
    <property type="match status" value="1"/>
</dbReference>
<evidence type="ECO:0000256" key="2">
    <source>
        <dbReference type="ARBA" id="ARBA00022679"/>
    </source>
</evidence>
<evidence type="ECO:0000256" key="1">
    <source>
        <dbReference type="ARBA" id="ARBA00007867"/>
    </source>
</evidence>
<dbReference type="EC" id="2.5.1.16" evidence="4"/>
<feature type="binding site" evidence="4">
    <location>
        <begin position="371"/>
        <end position="372"/>
    </location>
    <ligand>
        <name>S-methyl-5'-thioadenosine</name>
        <dbReference type="ChEBI" id="CHEBI:17509"/>
    </ligand>
</feature>
<dbReference type="PROSITE" id="PS51006">
    <property type="entry name" value="PABS_2"/>
    <property type="match status" value="1"/>
</dbReference>
<sequence>MTATETDADAGASTDAPRTRLARAAVLLAVFICAACGLVYELALVALGSYLIGDTVGQASIVLSVMVFAMGVGALLAKPLQRRAEAAFAGIEIALALLGGLSVLLLYAAYAWLSLYVPALVVIALLLGMLIGAEIPLLMVLLQRIRRQDAGSAVADLFAADYVGALLGGLAFPFVLLPVFGQVRGALLVGAVNAIAGLGLVLTVFRKRLRRRTRVVLSAAAVGVTVVLAATFAFAGQFELSARQALYADPVVHAERTPYQEIVLTESVNLGGPADVRFYLNGDLQFSSVDEYRYHEALVHPVLSGPHERVLILGGGDGLGLREVLRYPDVRHVTLVELDPEVVRLARSQPDLLALNQSAFNDPRVQVITADAFTWLRGNVPQFDAVIVDMPDPDSTATAKLYSVEFYALVRRSLADGGRLVVQAGSPYFAPRSYWCVESSLREVGLRTVPYYTSVPSFGDWGFHLATAEAEPQLRLSPTAPALRSLDNDSLRAAGVFPVDRRRIPDVPSSSLMQPRVLEYAKDEWRNY</sequence>
<evidence type="ECO:0000256" key="3">
    <source>
        <dbReference type="ARBA" id="ARBA00023115"/>
    </source>
</evidence>
<feature type="transmembrane region" description="Helical" evidence="4">
    <location>
        <begin position="58"/>
        <end position="77"/>
    </location>
</feature>
<evidence type="ECO:0000313" key="7">
    <source>
        <dbReference type="EMBL" id="MBP2182453.1"/>
    </source>
</evidence>
<feature type="transmembrane region" description="Helical" evidence="4">
    <location>
        <begin position="119"/>
        <end position="142"/>
    </location>
</feature>
<dbReference type="InterPro" id="IPR030374">
    <property type="entry name" value="PABS"/>
</dbReference>
<dbReference type="InterPro" id="IPR030373">
    <property type="entry name" value="PABS_CS"/>
</dbReference>
<dbReference type="PANTHER" id="PTHR43317">
    <property type="entry name" value="THERMOSPERMINE SYNTHASE ACAULIS5"/>
    <property type="match status" value="1"/>
</dbReference>
<proteinExistence type="inferred from homology"/>
<dbReference type="Gene3D" id="3.40.50.150">
    <property type="entry name" value="Vaccinia Virus protein VP39"/>
    <property type="match status" value="1"/>
</dbReference>
<feature type="transmembrane region" description="Helical" evidence="4">
    <location>
        <begin position="186"/>
        <end position="205"/>
    </location>
</feature>
<protein>
    <recommendedName>
        <fullName evidence="4">Polyamine aminopropyltransferase</fullName>
    </recommendedName>
    <alternativeName>
        <fullName evidence="4">Putrescine aminopropyltransferase</fullName>
        <shortName evidence="4">PAPT</shortName>
    </alternativeName>
    <alternativeName>
        <fullName evidence="4">Spermidine synthase</fullName>
        <shortName evidence="4">SPDS</shortName>
        <shortName evidence="4">SPDSY</shortName>
        <ecNumber evidence="4">2.5.1.16</ecNumber>
    </alternativeName>
</protein>
<comment type="caution">
    <text evidence="4">Lacks conserved residue(s) required for the propagation of feature annotation.</text>
</comment>
<feature type="binding site" evidence="4">
    <location>
        <position position="337"/>
    </location>
    <ligand>
        <name>S-methyl-5'-thioadenosine</name>
        <dbReference type="ChEBI" id="CHEBI:17509"/>
    </ligand>
</feature>
<keyword evidence="4" id="KW-0472">Membrane</keyword>
<feature type="binding site" evidence="4">
    <location>
        <position position="317"/>
    </location>
    <ligand>
        <name>spermidine</name>
        <dbReference type="ChEBI" id="CHEBI:57834"/>
    </ligand>
</feature>
<dbReference type="PANTHER" id="PTHR43317:SF1">
    <property type="entry name" value="THERMOSPERMINE SYNTHASE ACAULIS5"/>
    <property type="match status" value="1"/>
</dbReference>
<comment type="subunit">
    <text evidence="4">Homodimer or homotetramer.</text>
</comment>
<comment type="caution">
    <text evidence="7">The sequence shown here is derived from an EMBL/GenBank/DDBJ whole genome shotgun (WGS) entry which is preliminary data.</text>
</comment>
<keyword evidence="2 4" id="KW-0808">Transferase</keyword>
<keyword evidence="8" id="KW-1185">Reference proteome</keyword>
<dbReference type="CDD" id="cd02440">
    <property type="entry name" value="AdoMet_MTases"/>
    <property type="match status" value="1"/>
</dbReference>
<comment type="pathway">
    <text evidence="4">Amine and polyamine biosynthesis; spermidine biosynthesis; spermidine from putrescine: step 1/1.</text>
</comment>
<evidence type="ECO:0000256" key="5">
    <source>
        <dbReference type="PROSITE-ProRule" id="PRU00354"/>
    </source>
</evidence>
<dbReference type="EMBL" id="JAGGMS010000001">
    <property type="protein sequence ID" value="MBP2182453.1"/>
    <property type="molecule type" value="Genomic_DNA"/>
</dbReference>
<feature type="transmembrane region" description="Helical" evidence="4">
    <location>
        <begin position="217"/>
        <end position="236"/>
    </location>
</feature>
<evidence type="ECO:0000259" key="6">
    <source>
        <dbReference type="PROSITE" id="PS51006"/>
    </source>
</evidence>
<dbReference type="PROSITE" id="PS01330">
    <property type="entry name" value="PABS_1"/>
    <property type="match status" value="1"/>
</dbReference>
<feature type="transmembrane region" description="Helical" evidence="4">
    <location>
        <begin position="89"/>
        <end position="113"/>
    </location>
</feature>